<keyword evidence="8" id="KW-0460">Magnesium</keyword>
<evidence type="ECO:0000256" key="4">
    <source>
        <dbReference type="ARBA" id="ARBA00011738"/>
    </source>
</evidence>
<dbReference type="AlphaFoldDB" id="A0A1Q9E9U7"/>
<evidence type="ECO:0000256" key="9">
    <source>
        <dbReference type="ARBA" id="ARBA00022857"/>
    </source>
</evidence>
<accession>A0A1Q9E9U7</accession>
<feature type="transmembrane region" description="Helical" evidence="11">
    <location>
        <begin position="12"/>
        <end position="35"/>
    </location>
</feature>
<dbReference type="InterPro" id="IPR041667">
    <property type="entry name" value="Cupin_8"/>
</dbReference>
<dbReference type="SUPFAM" id="SSF51197">
    <property type="entry name" value="Clavaminate synthase-like"/>
    <property type="match status" value="1"/>
</dbReference>
<comment type="similarity">
    <text evidence="2">Belongs to the PPase family.</text>
</comment>
<keyword evidence="10" id="KW-0560">Oxidoreductase</keyword>
<dbReference type="OrthoDB" id="203487at2759"/>
<evidence type="ECO:0000256" key="1">
    <source>
        <dbReference type="ARBA" id="ARBA00001946"/>
    </source>
</evidence>
<dbReference type="SUPFAM" id="SSF50324">
    <property type="entry name" value="Inorganic pyrophosphatase"/>
    <property type="match status" value="1"/>
</dbReference>
<comment type="subunit">
    <text evidence="4">Homodimer.</text>
</comment>
<dbReference type="PANTHER" id="PTHR15104:SF0">
    <property type="entry name" value="DIHYDROPTERIDINE REDUCTASE"/>
    <property type="match status" value="1"/>
</dbReference>
<organism evidence="13 14">
    <name type="scientific">Symbiodinium microadriaticum</name>
    <name type="common">Dinoflagellate</name>
    <name type="synonym">Zooxanthella microadriatica</name>
    <dbReference type="NCBI Taxonomy" id="2951"/>
    <lineage>
        <taxon>Eukaryota</taxon>
        <taxon>Sar</taxon>
        <taxon>Alveolata</taxon>
        <taxon>Dinophyceae</taxon>
        <taxon>Suessiales</taxon>
        <taxon>Symbiodiniaceae</taxon>
        <taxon>Symbiodinium</taxon>
    </lineage>
</organism>
<keyword evidence="7" id="KW-0378">Hydrolase</keyword>
<dbReference type="PANTHER" id="PTHR15104">
    <property type="entry name" value="DIHYDROPTERIDINE REDUCTASE"/>
    <property type="match status" value="1"/>
</dbReference>
<name>A0A1Q9E9U7_SYMMI</name>
<evidence type="ECO:0000313" key="14">
    <source>
        <dbReference type="Proteomes" id="UP000186817"/>
    </source>
</evidence>
<dbReference type="InterPro" id="IPR036649">
    <property type="entry name" value="Pyrophosphatase_sf"/>
</dbReference>
<keyword evidence="6" id="KW-0479">Metal-binding</keyword>
<dbReference type="GO" id="GO:0006559">
    <property type="term" value="P:L-phenylalanine catabolic process"/>
    <property type="evidence" value="ECO:0007669"/>
    <property type="project" value="TreeGrafter"/>
</dbReference>
<dbReference type="GO" id="GO:0070402">
    <property type="term" value="F:NADPH binding"/>
    <property type="evidence" value="ECO:0007669"/>
    <property type="project" value="TreeGrafter"/>
</dbReference>
<keyword evidence="9" id="KW-0521">NADP</keyword>
<reference evidence="13 14" key="1">
    <citation type="submission" date="2016-02" db="EMBL/GenBank/DDBJ databases">
        <title>Genome analysis of coral dinoflagellate symbionts highlights evolutionary adaptations to a symbiotic lifestyle.</title>
        <authorList>
            <person name="Aranda M."/>
            <person name="Li Y."/>
            <person name="Liew Y.J."/>
            <person name="Baumgarten S."/>
            <person name="Simakov O."/>
            <person name="Wilson M."/>
            <person name="Piel J."/>
            <person name="Ashoor H."/>
            <person name="Bougouffa S."/>
            <person name="Bajic V.B."/>
            <person name="Ryu T."/>
            <person name="Ravasi T."/>
            <person name="Bayer T."/>
            <person name="Micklem G."/>
            <person name="Kim H."/>
            <person name="Bhak J."/>
            <person name="Lajeunesse T.C."/>
            <person name="Voolstra C.R."/>
        </authorList>
    </citation>
    <scope>NUCLEOTIDE SEQUENCE [LARGE SCALE GENOMIC DNA]</scope>
    <source>
        <strain evidence="13 14">CCMP2467</strain>
    </source>
</reference>
<dbReference type="GO" id="GO:0004155">
    <property type="term" value="F:6,7-dihydropteridine reductase activity"/>
    <property type="evidence" value="ECO:0007669"/>
    <property type="project" value="TreeGrafter"/>
</dbReference>
<gene>
    <name evidence="13" type="primary">qdpr</name>
    <name evidence="13" type="ORF">AK812_SmicGene12759</name>
</gene>
<dbReference type="Pfam" id="PF00719">
    <property type="entry name" value="Pyrophosphatase"/>
    <property type="match status" value="1"/>
</dbReference>
<keyword evidence="11" id="KW-0812">Transmembrane</keyword>
<dbReference type="GO" id="GO:0006729">
    <property type="term" value="P:tetrahydrobiopterin biosynthetic process"/>
    <property type="evidence" value="ECO:0007669"/>
    <property type="project" value="TreeGrafter"/>
</dbReference>
<dbReference type="InterPro" id="IPR002347">
    <property type="entry name" value="SDR_fam"/>
</dbReference>
<keyword evidence="11" id="KW-1133">Transmembrane helix</keyword>
<dbReference type="EMBL" id="LSRX01000216">
    <property type="protein sequence ID" value="OLQ04189.1"/>
    <property type="molecule type" value="Genomic_DNA"/>
</dbReference>
<comment type="similarity">
    <text evidence="3">Belongs to the short-chain dehydrogenases/reductases (SDR) family.</text>
</comment>
<dbReference type="GO" id="GO:0070404">
    <property type="term" value="F:NADH binding"/>
    <property type="evidence" value="ECO:0007669"/>
    <property type="project" value="TreeGrafter"/>
</dbReference>
<evidence type="ECO:0000256" key="6">
    <source>
        <dbReference type="ARBA" id="ARBA00022723"/>
    </source>
</evidence>
<evidence type="ECO:0000256" key="5">
    <source>
        <dbReference type="ARBA" id="ARBA00012146"/>
    </source>
</evidence>
<evidence type="ECO:0000256" key="10">
    <source>
        <dbReference type="ARBA" id="ARBA00023002"/>
    </source>
</evidence>
<keyword evidence="11" id="KW-0472">Membrane</keyword>
<evidence type="ECO:0000256" key="2">
    <source>
        <dbReference type="ARBA" id="ARBA00006220"/>
    </source>
</evidence>
<dbReference type="InterPro" id="IPR008162">
    <property type="entry name" value="Pyrophosphatase"/>
</dbReference>
<evidence type="ECO:0000256" key="8">
    <source>
        <dbReference type="ARBA" id="ARBA00022842"/>
    </source>
</evidence>
<sequence length="1133" mass="124712">MELVLLGHDLAASLHAYVLPISAIVLCLYPPILFLRMLTAGLVRTAEPNTASQMFDRESSAYVTSRGGAWTVCAAVMALVPLLLVFPGSLGFSAGSVPPHRDATQILLAGVVSNAGSNQDYPKSFSCSVFGSLGCLIGVTMVSVAARSLLQTVARARAERMERKLGKSKLIRNPSGVLRRCSARQWESGHTDGQSSEQENVPIWDAPHTTTSYWHETELFMRDWLDEDTGLFRYINEMPQGSLQKFELQTTLENNILCEDTEGSRRLRAFGRPVPFNYGCFPQTYRDPTEHDELHDAPGDDDPLDVVDVSPTPSGVGDVITCRPLGAVCLIDEGQADWKILVVNTQSESPVAAARSTAEVESHLPGRIQEILKWMDDFKKHSSKGRTKLHSEVHGADVARALIRKDHIAWRRLVSSADEKTGYARGHWISKPRKAMPEVLQAAINRQQQRRRYIFGQAYASTLKEFAGCELPRLRLLPISSSIFAGPFEKDMPEMTVQGRETAAVNAALLLEPCMGVLASCCEELVLGNGTGEQSICVAFLRCRSPGVAGGQLGRKLCDSFVQRNWLTFGADVNLAGPAMPASAMIPIDIGKVRHEEQGQFLISALRRDEKLGTAGHLDAVVNVAGGFAMGTAAEAGVLSTTKAMVESSLYSSVAAAHVACHTLRRGGLVVLPGAAAALSPTPWSLPYGAAKVAVHHLVRSLDETSGLPADAKTIGLAPQILDTVQNRSAMPDADHSTWPSLQEVAEQVVVWCSRPEELQSGHVYVIQKLAANEAATFEPRLHWLHFKHVVDPVKSGIADMQVSAWTRPREVPKIENLTLAAYREEYEGQIPIVWQGAYKNATCLEDGWVEKALMRPFGKERVVFVGFGNKEERVMSAKLETFLRHINTNSQDAWSYIQDSYFLHRHPELIGECPPMPLVLQNEDQFALMPAKLVPHNATLLWGGRYSRSKLHVDLYNWTGTNLVLRGEKFVRLIPPGGHDEKLKVAVRSCGSAMECVNYEAAVDLFEGAPQGVPLWETKLEAGDLLLIPSGWWHQAVNLGNTLAIASGLITPRSGSWSAVAEVVRFHSKVHPNWTWGRLPSPPTPNAKLTKEEATRIFRRFINSLPEGVFKAADKWRAEAKNLQRSHRREEF</sequence>
<dbReference type="InterPro" id="IPR036291">
    <property type="entry name" value="NAD(P)-bd_dom_sf"/>
</dbReference>
<dbReference type="EC" id="3.6.1.1" evidence="5"/>
<dbReference type="PROSITE" id="PS51184">
    <property type="entry name" value="JMJC"/>
    <property type="match status" value="1"/>
</dbReference>
<feature type="domain" description="JmjC" evidence="12">
    <location>
        <begin position="896"/>
        <end position="1067"/>
    </location>
</feature>
<dbReference type="Gene3D" id="3.90.80.10">
    <property type="entry name" value="Inorganic pyrophosphatase"/>
    <property type="match status" value="1"/>
</dbReference>
<dbReference type="GO" id="GO:0006796">
    <property type="term" value="P:phosphate-containing compound metabolic process"/>
    <property type="evidence" value="ECO:0007669"/>
    <property type="project" value="InterPro"/>
</dbReference>
<dbReference type="Gene3D" id="3.40.50.720">
    <property type="entry name" value="NAD(P)-binding Rossmann-like Domain"/>
    <property type="match status" value="1"/>
</dbReference>
<evidence type="ECO:0000256" key="3">
    <source>
        <dbReference type="ARBA" id="ARBA00006484"/>
    </source>
</evidence>
<dbReference type="GO" id="GO:0004427">
    <property type="term" value="F:inorganic diphosphate phosphatase activity"/>
    <property type="evidence" value="ECO:0007669"/>
    <property type="project" value="UniProtKB-EC"/>
</dbReference>
<dbReference type="PROSITE" id="PS00387">
    <property type="entry name" value="PPASE"/>
    <property type="match status" value="1"/>
</dbReference>
<comment type="caution">
    <text evidence="13">The sequence shown here is derived from an EMBL/GenBank/DDBJ whole genome shotgun (WGS) entry which is preliminary data.</text>
</comment>
<protein>
    <recommendedName>
        <fullName evidence="5">inorganic diphosphatase</fullName>
        <ecNumber evidence="5">3.6.1.1</ecNumber>
    </recommendedName>
</protein>
<evidence type="ECO:0000256" key="11">
    <source>
        <dbReference type="SAM" id="Phobius"/>
    </source>
</evidence>
<dbReference type="Pfam" id="PF13621">
    <property type="entry name" value="Cupin_8"/>
    <property type="match status" value="1"/>
</dbReference>
<keyword evidence="14" id="KW-1185">Reference proteome</keyword>
<dbReference type="Gene3D" id="2.60.120.650">
    <property type="entry name" value="Cupin"/>
    <property type="match status" value="1"/>
</dbReference>
<evidence type="ECO:0000256" key="7">
    <source>
        <dbReference type="ARBA" id="ARBA00022801"/>
    </source>
</evidence>
<dbReference type="Proteomes" id="UP000186817">
    <property type="component" value="Unassembled WGS sequence"/>
</dbReference>
<dbReference type="GO" id="GO:0000287">
    <property type="term" value="F:magnesium ion binding"/>
    <property type="evidence" value="ECO:0007669"/>
    <property type="project" value="InterPro"/>
</dbReference>
<dbReference type="InterPro" id="IPR003347">
    <property type="entry name" value="JmjC_dom"/>
</dbReference>
<dbReference type="GO" id="GO:0005737">
    <property type="term" value="C:cytoplasm"/>
    <property type="evidence" value="ECO:0007669"/>
    <property type="project" value="InterPro"/>
</dbReference>
<dbReference type="SUPFAM" id="SSF51735">
    <property type="entry name" value="NAD(P)-binding Rossmann-fold domains"/>
    <property type="match status" value="1"/>
</dbReference>
<dbReference type="Pfam" id="PF00106">
    <property type="entry name" value="adh_short"/>
    <property type="match status" value="1"/>
</dbReference>
<comment type="cofactor">
    <cofactor evidence="1">
        <name>Mg(2+)</name>
        <dbReference type="ChEBI" id="CHEBI:18420"/>
    </cofactor>
</comment>
<evidence type="ECO:0000313" key="13">
    <source>
        <dbReference type="EMBL" id="OLQ04189.1"/>
    </source>
</evidence>
<proteinExistence type="inferred from homology"/>
<evidence type="ECO:0000259" key="12">
    <source>
        <dbReference type="PROSITE" id="PS51184"/>
    </source>
</evidence>
<feature type="transmembrane region" description="Helical" evidence="11">
    <location>
        <begin position="67"/>
        <end position="86"/>
    </location>
</feature>
<dbReference type="SMART" id="SM00558">
    <property type="entry name" value="JmjC"/>
    <property type="match status" value="1"/>
</dbReference>